<feature type="region of interest" description="Disordered" evidence="5">
    <location>
        <begin position="2143"/>
        <end position="2180"/>
    </location>
</feature>
<keyword evidence="2 4" id="KW-0378">Hydrolase</keyword>
<feature type="compositionally biased region" description="Low complexity" evidence="5">
    <location>
        <begin position="2456"/>
        <end position="2465"/>
    </location>
</feature>
<evidence type="ECO:0000256" key="4">
    <source>
        <dbReference type="RuleBase" id="RU003465"/>
    </source>
</evidence>
<feature type="region of interest" description="Disordered" evidence="5">
    <location>
        <begin position="414"/>
        <end position="470"/>
    </location>
</feature>
<feature type="compositionally biased region" description="Polar residues" evidence="5">
    <location>
        <begin position="263"/>
        <end position="273"/>
    </location>
</feature>
<feature type="domain" description="PPM-type phosphatase" evidence="6">
    <location>
        <begin position="1916"/>
        <end position="2562"/>
    </location>
</feature>
<keyword evidence="1" id="KW-0479">Metal-binding</keyword>
<feature type="compositionally biased region" description="Low complexity" evidence="5">
    <location>
        <begin position="1880"/>
        <end position="1891"/>
    </location>
</feature>
<dbReference type="SMART" id="SM00332">
    <property type="entry name" value="PP2Cc"/>
    <property type="match status" value="1"/>
</dbReference>
<accession>A0A6L0XKJ2</accession>
<dbReference type="Gene3D" id="3.60.40.10">
    <property type="entry name" value="PPM-type phosphatase domain"/>
    <property type="match status" value="2"/>
</dbReference>
<feature type="region of interest" description="Disordered" evidence="5">
    <location>
        <begin position="1104"/>
        <end position="1143"/>
    </location>
</feature>
<dbReference type="OMA" id="ARDIHCV"/>
<dbReference type="Pfam" id="PF00481">
    <property type="entry name" value="PP2C"/>
    <property type="match status" value="1"/>
</dbReference>
<evidence type="ECO:0000256" key="2">
    <source>
        <dbReference type="ARBA" id="ARBA00022801"/>
    </source>
</evidence>
<feature type="region of interest" description="Disordered" evidence="5">
    <location>
        <begin position="1262"/>
        <end position="1369"/>
    </location>
</feature>
<evidence type="ECO:0000313" key="8">
    <source>
        <dbReference type="Proteomes" id="UP000255414"/>
    </source>
</evidence>
<feature type="compositionally biased region" description="Polar residues" evidence="5">
    <location>
        <begin position="702"/>
        <end position="713"/>
    </location>
</feature>
<feature type="compositionally biased region" description="Polar residues" evidence="5">
    <location>
        <begin position="2480"/>
        <end position="2498"/>
    </location>
</feature>
<dbReference type="SUPFAM" id="SSF81606">
    <property type="entry name" value="PP2C-like"/>
    <property type="match status" value="2"/>
</dbReference>
<feature type="region of interest" description="Disordered" evidence="5">
    <location>
        <begin position="1880"/>
        <end position="1924"/>
    </location>
</feature>
<dbReference type="EMBL" id="LR812964">
    <property type="protein sequence ID" value="CAC9518993.1"/>
    <property type="molecule type" value="Genomic_DNA"/>
</dbReference>
<dbReference type="PANTHER" id="PTHR13832:SF863">
    <property type="entry name" value="PPM-TYPE PHOSPHATASE DOMAIN-CONTAINING PROTEIN"/>
    <property type="match status" value="1"/>
</dbReference>
<dbReference type="FunFam" id="3.60.40.10:FF:000223">
    <property type="entry name" value="Protein phosphatase 2C, putative"/>
    <property type="match status" value="1"/>
</dbReference>
<evidence type="ECO:0000313" key="7">
    <source>
        <dbReference type="EMBL" id="CAC9518993.1"/>
    </source>
</evidence>
<feature type="compositionally biased region" description="Low complexity" evidence="5">
    <location>
        <begin position="1272"/>
        <end position="1283"/>
    </location>
</feature>
<dbReference type="SMR" id="A0A6L0XKJ2"/>
<feature type="compositionally biased region" description="Basic residues" evidence="5">
    <location>
        <begin position="1121"/>
        <end position="1136"/>
    </location>
</feature>
<name>A0A6L0XKJ2_LEIIN</name>
<feature type="compositionally biased region" description="Basic and acidic residues" evidence="5">
    <location>
        <begin position="1469"/>
        <end position="1478"/>
    </location>
</feature>
<feature type="region of interest" description="Disordered" evidence="5">
    <location>
        <begin position="2456"/>
        <end position="2498"/>
    </location>
</feature>
<feature type="region of interest" description="Disordered" evidence="5">
    <location>
        <begin position="617"/>
        <end position="645"/>
    </location>
</feature>
<feature type="compositionally biased region" description="Polar residues" evidence="5">
    <location>
        <begin position="36"/>
        <end position="54"/>
    </location>
</feature>
<feature type="compositionally biased region" description="Polar residues" evidence="5">
    <location>
        <begin position="863"/>
        <end position="880"/>
    </location>
</feature>
<dbReference type="InterPro" id="IPR000222">
    <property type="entry name" value="PP2C_BS"/>
</dbReference>
<evidence type="ECO:0000256" key="3">
    <source>
        <dbReference type="ARBA" id="ARBA00022912"/>
    </source>
</evidence>
<dbReference type="Proteomes" id="UP000255414">
    <property type="component" value="Chromosome 31"/>
</dbReference>
<feature type="compositionally biased region" description="Basic and acidic residues" evidence="5">
    <location>
        <begin position="1180"/>
        <end position="1195"/>
    </location>
</feature>
<dbReference type="InterPro" id="IPR015655">
    <property type="entry name" value="PP2C"/>
</dbReference>
<feature type="region of interest" description="Disordered" evidence="5">
    <location>
        <begin position="259"/>
        <end position="330"/>
    </location>
</feature>
<dbReference type="PROSITE" id="PS01032">
    <property type="entry name" value="PPM_1"/>
    <property type="match status" value="1"/>
</dbReference>
<feature type="compositionally biased region" description="Polar residues" evidence="5">
    <location>
        <begin position="2046"/>
        <end position="2060"/>
    </location>
</feature>
<feature type="region of interest" description="Disordered" evidence="5">
    <location>
        <begin position="857"/>
        <end position="880"/>
    </location>
</feature>
<gene>
    <name evidence="7" type="ORF">LINF_310019900</name>
</gene>
<feature type="region of interest" description="Disordered" evidence="5">
    <location>
        <begin position="1179"/>
        <end position="1208"/>
    </location>
</feature>
<evidence type="ECO:0000259" key="6">
    <source>
        <dbReference type="PROSITE" id="PS51746"/>
    </source>
</evidence>
<keyword evidence="3 4" id="KW-0904">Protein phosphatase</keyword>
<dbReference type="GO" id="GO:0004722">
    <property type="term" value="F:protein serine/threonine phosphatase activity"/>
    <property type="evidence" value="ECO:0007669"/>
    <property type="project" value="InterPro"/>
</dbReference>
<comment type="similarity">
    <text evidence="4">Belongs to the PP2C family.</text>
</comment>
<feature type="region of interest" description="Disordered" evidence="5">
    <location>
        <begin position="211"/>
        <end position="233"/>
    </location>
</feature>
<dbReference type="GO" id="GO:0046872">
    <property type="term" value="F:metal ion binding"/>
    <property type="evidence" value="ECO:0007669"/>
    <property type="project" value="UniProtKB-KW"/>
</dbReference>
<dbReference type="PROSITE" id="PS51746">
    <property type="entry name" value="PPM_2"/>
    <property type="match status" value="1"/>
</dbReference>
<reference evidence="7" key="1">
    <citation type="submission" date="2020-06" db="EMBL/GenBank/DDBJ databases">
        <authorList>
            <person name="Gonzalez-de la Fuente S."/>
            <person name="Peiro-Pastor R."/>
            <person name="Rastrojo A."/>
            <person name="Moreno J."/>
            <person name="Carrasco-Ramiro F."/>
            <person name="Requena JM."/>
            <person name="Aguado B."/>
        </authorList>
    </citation>
    <scope>NUCLEOTIDE SEQUENCE</scope>
</reference>
<dbReference type="InterPro" id="IPR001932">
    <property type="entry name" value="PPM-type_phosphatase-like_dom"/>
</dbReference>
<feature type="region of interest" description="Disordered" evidence="5">
    <location>
        <begin position="2023"/>
        <end position="2060"/>
    </location>
</feature>
<evidence type="ECO:0000256" key="5">
    <source>
        <dbReference type="SAM" id="MobiDB-lite"/>
    </source>
</evidence>
<organism evidence="7 8">
    <name type="scientific">Leishmania infantum</name>
    <dbReference type="NCBI Taxonomy" id="5671"/>
    <lineage>
        <taxon>Eukaryota</taxon>
        <taxon>Discoba</taxon>
        <taxon>Euglenozoa</taxon>
        <taxon>Kinetoplastea</taxon>
        <taxon>Metakinetoplastina</taxon>
        <taxon>Trypanosomatida</taxon>
        <taxon>Trypanosomatidae</taxon>
        <taxon>Leishmaniinae</taxon>
        <taxon>Leishmania</taxon>
    </lineage>
</organism>
<feature type="region of interest" description="Disordered" evidence="5">
    <location>
        <begin position="1024"/>
        <end position="1045"/>
    </location>
</feature>
<feature type="compositionally biased region" description="Low complexity" evidence="5">
    <location>
        <begin position="1036"/>
        <end position="1045"/>
    </location>
</feature>
<feature type="region of interest" description="Disordered" evidence="5">
    <location>
        <begin position="1"/>
        <end position="96"/>
    </location>
</feature>
<feature type="region of interest" description="Disordered" evidence="5">
    <location>
        <begin position="754"/>
        <end position="776"/>
    </location>
</feature>
<proteinExistence type="inferred from homology"/>
<dbReference type="CDD" id="cd00143">
    <property type="entry name" value="PP2Cc"/>
    <property type="match status" value="1"/>
</dbReference>
<feature type="compositionally biased region" description="Low complexity" evidence="5">
    <location>
        <begin position="2165"/>
        <end position="2174"/>
    </location>
</feature>
<feature type="region of interest" description="Disordered" evidence="5">
    <location>
        <begin position="523"/>
        <end position="575"/>
    </location>
</feature>
<protein>
    <submittedName>
        <fullName evidence="7">Protein_phosphatase_2C_-_putative</fullName>
    </submittedName>
</protein>
<feature type="region of interest" description="Disordered" evidence="5">
    <location>
        <begin position="1469"/>
        <end position="1498"/>
    </location>
</feature>
<feature type="compositionally biased region" description="Low complexity" evidence="5">
    <location>
        <begin position="312"/>
        <end position="326"/>
    </location>
</feature>
<feature type="compositionally biased region" description="Polar residues" evidence="5">
    <location>
        <begin position="292"/>
        <end position="307"/>
    </location>
</feature>
<feature type="compositionally biased region" description="Polar residues" evidence="5">
    <location>
        <begin position="685"/>
        <end position="694"/>
    </location>
</feature>
<dbReference type="PANTHER" id="PTHR13832">
    <property type="entry name" value="PROTEIN PHOSPHATASE 2C"/>
    <property type="match status" value="1"/>
</dbReference>
<feature type="compositionally biased region" description="Polar residues" evidence="5">
    <location>
        <begin position="2153"/>
        <end position="2164"/>
    </location>
</feature>
<feature type="region of interest" description="Disordered" evidence="5">
    <location>
        <begin position="680"/>
        <end position="713"/>
    </location>
</feature>
<sequence length="2567" mass="267834">MSSDIEAKITEAGSAAVDTSAASSPGTTGAHGPGSGHTSLSLLRTDATPSSATLSPLVENPSDATQADAVSLSGRKRRLSFKDRQRQRAGASGSTDLELRAINSRLAHSPMSTASSSSPLTLDLSPARERPLPHSALKRTTAAASPPLTACIFTEMGPSHRGGRAGAPRAPSQTPIALAGPDALTATAAVEEGPSVPDSLVLRATSSNFSFTSKPTGSPHEHSGSLASASQLQSPLSLLPQDTASAAAVPPPHLPSSLMLCTPASSTSGNAAAQINADDTKAPLPKLRTPTAIGSATTSPNGFGSRTTLEELPTLSPVSSTSTSSPRMSFKDRQRAAVASRKPIIAAGASVLARSPPRAVVASSSFTAPSESSLATPSSLPAVSTAQFTPQSPAAALRERAAFSAMTPVTQVPSPLPGYPSLSTSPPSQKLDPVEQVDPTELVSADRDRNTSTEDTSELPATRPPPRLPLAKLTTTESVRPFPLPPATVHPALASHLKRCTSSGPSASASTKPQFRFFAQGCQAEKEEDQSPGATCRGHSGQPRWLRDRSGSAGTASTNPADADVGEKSYVDDEEESLLACTQNEARLHFYDPSIESTPMEFNMASPYARYNMNSSASASRESGIAETRNSTERSETMCEGPGWSQTMPSMLTGESGPDVVKAACLSKPLRCCTRARTESLEAAPQSTGSSTASRLVCAEGPQTSSSTDSRQTNVKFEQHHYSDNAFGTAPLPAVIRKMRARASGSIVGRWRQYQHPHTSQRDAHVTRGLSSTHSTLAPALSDNSVSLSSTQLSCTALPRRRHRSKMLAPDSALIATSSAGRLGGAESSHVFSPSSLGHHRRSHTLDDFALMALASGNRGGATPSSVTPEPLSPSSRPTAALRSTVNARFPLLPTHTAVAASQGVSAGLAGVRSTRDDLPIPLGPIPAGALLLTETSGGSSASGSAEQSFNAGVVSIFSSGASPLPAVHQQASSHANSLGKVSSALASALIAPAPSAEDLSATAPTVNVDTPAGCSSVDELSTHTMRRRSSVVDPGACSSTGGGAVAATANADDAEDSDGDYQQRTVYSYYGGDSIMSATTAELRKLRRRSNYSSLHYGTMTSYYHKRNEQRQGGRAASQHGRRRSGGGRRRRHRAGAGVDGKESTALFSQAAVFARDSASSKPDNVNTDDDIETVWEQKGSDEAAASKEEEGRIGEAAAGQWRHHRGNRAKDDAFAAAAAAAAAADDDEDAAQRRTVGMWTSVEHVFLPRYEVVPEAASSTPLTVLASPKSNTNASTSAVTSDPEAKQRHGSSLGSIPDKKKNATPNLTPASDQQPPHPLPPADASPVSIPAGSPSLGAAGSHLMTPAPLTPKGSPSTYPSGNAAGSRPSGLVVLPDADFSVDARASVSLSCSQFRRTPAQASGTMRLEPQDFTFGTVAAEYNMDPADEEGLPQGSCDAKVAARLIFDAAAGVMLMDPEDEVGRYERHGHMPQDDRGSLTAPLEHTEEGSEAKGDHDACDDEANDGACHCDAAFIAKDFKGPDCSRYDANDLYDHCSRCHRRPAAFLCLHCLEAVCPSHVRRHHLQNPSVCTLFLNLLDIMNSFDRIFWCEKCQQFTWKHTEVYDALVDQIAFTRGTYLKHPARDIHCVGYEVRLKDVTASAAVRHASGSAIGAEAHARAHSIDNVPPAAILNQTLSDLWIPAALQNVTSSPATEAFTASEMLPAFANTLQRASNASALPNGGAQLSMGIDAGALGLSPKSPPSGGALVRQRPTTVASNSLSQLPVRSPMQQFLSRDPLDFSAGNTVTVGEPVTKLCALAASVQGWRTTQEDAEAVFLVDIPAISEEVVNRKELREVAAAAAAAEAAAKKPLETLDRGDTHRLDSSLLVHGSYELSASSASESSPEFNSAVRPSDSGAYERPNTGDEEAAATAAGAAKEEAEAVPKETMPMAVFCMFDGHGGDAVAKLAARHFEAHLRRAIEETRPDDVRARALLFFLKAETDSAASAGATAPWLPQSVSAVPAGDGILNYAAPLADSLNTPAGPAASSPPPSLDAASGRMPHSHLSSPFQRPSGSATVSVPFDRFSAKRSEANGDETASPPKTADVPFTLADELRSVSFAGSFSVLVPVTAESLRLHAAGATLGMGDAGMKETSPAFEGATGAVGGKNRHPASTQADTSLTANKRVSNSHSSNRNRKSGVTLDAWEAVEEPLPDMVSVAAGVGSPRTGVLLPRSIAAAEELRHGSGLGHNPNPPAGNVAICPSPAAVVSIPEMEMLRQYFASIMEDALMSLDDYLRSTPEGVRGDYDCVGCTACVVGITANFVLCANVGDSGAAFYTKDRMKVISVKHRVSDEAEQARIHAAGYNIINGRIEGMSAVPRALGDFDFKQCGGRGPRKQAVSAVPDVTIMPVPSDTDQWGIVLACDGVWDTATLHQVHVALTNTVNDLAVSGSAMDAVLRGAELYQNRLRGPSVVAGGSPWSSSPVSPPRAGGPLHSSEALGNSRKTPSPTKGGSLTSRAVTEESMIRYYDDDDDDGAAPRLSQVDAILLTAAAGVFAQCVAPEDNDEGVGLDNCSLIIVERRNVQE</sequence>
<dbReference type="InterPro" id="IPR036457">
    <property type="entry name" value="PPM-type-like_dom_sf"/>
</dbReference>
<evidence type="ECO:0000256" key="1">
    <source>
        <dbReference type="ARBA" id="ARBA00022723"/>
    </source>
</evidence>
<feature type="compositionally biased region" description="Basic and acidic residues" evidence="5">
    <location>
        <begin position="1485"/>
        <end position="1498"/>
    </location>
</feature>